<gene>
    <name evidence="6" type="ORF">FHR83_006208</name>
</gene>
<evidence type="ECO:0000259" key="5">
    <source>
        <dbReference type="SMART" id="SM00062"/>
    </source>
</evidence>
<keyword evidence="3" id="KW-0732">Signal</keyword>
<dbReference type="InterPro" id="IPR001638">
    <property type="entry name" value="Solute-binding_3/MltF_N"/>
</dbReference>
<organism evidence="6 7">
    <name type="scientific">Actinoplanes campanulatus</name>
    <dbReference type="NCBI Taxonomy" id="113559"/>
    <lineage>
        <taxon>Bacteria</taxon>
        <taxon>Bacillati</taxon>
        <taxon>Actinomycetota</taxon>
        <taxon>Actinomycetes</taxon>
        <taxon>Micromonosporales</taxon>
        <taxon>Micromonosporaceae</taxon>
        <taxon>Actinoplanes</taxon>
    </lineage>
</organism>
<evidence type="ECO:0000256" key="2">
    <source>
        <dbReference type="ARBA" id="ARBA00010333"/>
    </source>
</evidence>
<feature type="domain" description="Solute-binding protein family 3/N-terminal" evidence="5">
    <location>
        <begin position="47"/>
        <end position="268"/>
    </location>
</feature>
<dbReference type="GO" id="GO:0030313">
    <property type="term" value="C:cell envelope"/>
    <property type="evidence" value="ECO:0007669"/>
    <property type="project" value="UniProtKB-SubCell"/>
</dbReference>
<proteinExistence type="inferred from homology"/>
<keyword evidence="7" id="KW-1185">Reference proteome</keyword>
<comment type="subcellular location">
    <subcellularLocation>
        <location evidence="1">Cell envelope</location>
    </subcellularLocation>
</comment>
<dbReference type="RefSeq" id="WP_183224592.1">
    <property type="nucleotide sequence ID" value="NZ_BMPW01000017.1"/>
</dbReference>
<dbReference type="PANTHER" id="PTHR35936:SF17">
    <property type="entry name" value="ARGININE-BINDING EXTRACELLULAR PROTEIN ARTP"/>
    <property type="match status" value="1"/>
</dbReference>
<sequence>MRKFASLTGLAVVLALAGCGAPDERRAEDPLAAARALVPEDIRAAGKLTVASDLMFEPMEFVEGGEQKGFEVDLATAVADRLGLSLEFVQTAWEDLRPHVISGKADVVMSSMTDTAKRQEEVDFVDYLNVGSSIVVRADVSGVETLDDLCGHRVAVQAESIYQDLAESQAKRCPAGRPLRIVVAPDGKIAVLDGKAEAYLHDYPIAVVAAEKDATLKVVGEQIEAAPYGIAVAKERAGLRTAIQTVLFQLFRDGTYDELLKRWNITEGSLKTGAINGGA</sequence>
<reference evidence="6 7" key="1">
    <citation type="submission" date="2020-08" db="EMBL/GenBank/DDBJ databases">
        <title>Genomic Encyclopedia of Type Strains, Phase III (KMG-III): the genomes of soil and plant-associated and newly described type strains.</title>
        <authorList>
            <person name="Whitman W."/>
        </authorList>
    </citation>
    <scope>NUCLEOTIDE SEQUENCE [LARGE SCALE GENOMIC DNA]</scope>
    <source>
        <strain evidence="6 7">CECT 3287</strain>
    </source>
</reference>
<dbReference type="SUPFAM" id="SSF53850">
    <property type="entry name" value="Periplasmic binding protein-like II"/>
    <property type="match status" value="1"/>
</dbReference>
<comment type="similarity">
    <text evidence="2 4">Belongs to the bacterial solute-binding protein 3 family.</text>
</comment>
<dbReference type="Pfam" id="PF00497">
    <property type="entry name" value="SBP_bac_3"/>
    <property type="match status" value="1"/>
</dbReference>
<comment type="caution">
    <text evidence="6">The sequence shown here is derived from an EMBL/GenBank/DDBJ whole genome shotgun (WGS) entry which is preliminary data.</text>
</comment>
<dbReference type="Proteomes" id="UP000590749">
    <property type="component" value="Unassembled WGS sequence"/>
</dbReference>
<dbReference type="Gene3D" id="3.40.190.10">
    <property type="entry name" value="Periplasmic binding protein-like II"/>
    <property type="match status" value="2"/>
</dbReference>
<evidence type="ECO:0000256" key="1">
    <source>
        <dbReference type="ARBA" id="ARBA00004196"/>
    </source>
</evidence>
<dbReference type="PANTHER" id="PTHR35936">
    <property type="entry name" value="MEMBRANE-BOUND LYTIC MUREIN TRANSGLYCOSYLASE F"/>
    <property type="match status" value="1"/>
</dbReference>
<dbReference type="SMART" id="SM00062">
    <property type="entry name" value="PBPb"/>
    <property type="match status" value="1"/>
</dbReference>
<protein>
    <submittedName>
        <fullName evidence="6">Polar amino acid transport system substrate-binding protein</fullName>
    </submittedName>
</protein>
<name>A0A7W5AMC3_9ACTN</name>
<dbReference type="AlphaFoldDB" id="A0A7W5AMC3"/>
<dbReference type="PROSITE" id="PS51257">
    <property type="entry name" value="PROKAR_LIPOPROTEIN"/>
    <property type="match status" value="1"/>
</dbReference>
<evidence type="ECO:0000256" key="3">
    <source>
        <dbReference type="ARBA" id="ARBA00022729"/>
    </source>
</evidence>
<dbReference type="EMBL" id="JACHXF010000015">
    <property type="protein sequence ID" value="MBB3098509.1"/>
    <property type="molecule type" value="Genomic_DNA"/>
</dbReference>
<evidence type="ECO:0000256" key="4">
    <source>
        <dbReference type="RuleBase" id="RU003744"/>
    </source>
</evidence>
<dbReference type="CDD" id="cd01004">
    <property type="entry name" value="PBP2_MidA_like"/>
    <property type="match status" value="1"/>
</dbReference>
<accession>A0A7W5AMC3</accession>
<dbReference type="InterPro" id="IPR018313">
    <property type="entry name" value="SBP_3_CS"/>
</dbReference>
<evidence type="ECO:0000313" key="6">
    <source>
        <dbReference type="EMBL" id="MBB3098509.1"/>
    </source>
</evidence>
<dbReference type="PROSITE" id="PS01039">
    <property type="entry name" value="SBP_BACTERIAL_3"/>
    <property type="match status" value="1"/>
</dbReference>
<evidence type="ECO:0000313" key="7">
    <source>
        <dbReference type="Proteomes" id="UP000590749"/>
    </source>
</evidence>